<dbReference type="GO" id="GO:0046872">
    <property type="term" value="F:metal ion binding"/>
    <property type="evidence" value="ECO:0007669"/>
    <property type="project" value="UniProtKB-KW"/>
</dbReference>
<dbReference type="GO" id="GO:0051603">
    <property type="term" value="P:proteolysis involved in protein catabolic process"/>
    <property type="evidence" value="ECO:0007669"/>
    <property type="project" value="TreeGrafter"/>
</dbReference>
<keyword evidence="8" id="KW-0472">Membrane</keyword>
<feature type="transmembrane region" description="Helical" evidence="8">
    <location>
        <begin position="21"/>
        <end position="39"/>
    </location>
</feature>
<feature type="binding site" evidence="7">
    <location>
        <position position="136"/>
    </location>
    <ligand>
        <name>Zn(2+)</name>
        <dbReference type="ChEBI" id="CHEBI:29105"/>
        <label>2</label>
    </ligand>
</feature>
<reference evidence="10" key="1">
    <citation type="submission" date="2023-03" db="EMBL/GenBank/DDBJ databases">
        <title>Massive genome expansion in bonnet fungi (Mycena s.s.) driven by repeated elements and novel gene families across ecological guilds.</title>
        <authorList>
            <consortium name="Lawrence Berkeley National Laboratory"/>
            <person name="Harder C.B."/>
            <person name="Miyauchi S."/>
            <person name="Viragh M."/>
            <person name="Kuo A."/>
            <person name="Thoen E."/>
            <person name="Andreopoulos B."/>
            <person name="Lu D."/>
            <person name="Skrede I."/>
            <person name="Drula E."/>
            <person name="Henrissat B."/>
            <person name="Morin E."/>
            <person name="Kohler A."/>
            <person name="Barry K."/>
            <person name="LaButti K."/>
            <person name="Morin E."/>
            <person name="Salamov A."/>
            <person name="Lipzen A."/>
            <person name="Mereny Z."/>
            <person name="Hegedus B."/>
            <person name="Baldrian P."/>
            <person name="Stursova M."/>
            <person name="Weitz H."/>
            <person name="Taylor A."/>
            <person name="Grigoriev I.V."/>
            <person name="Nagy L.G."/>
            <person name="Martin F."/>
            <person name="Kauserud H."/>
        </authorList>
    </citation>
    <scope>NUCLEOTIDE SEQUENCE</scope>
    <source>
        <strain evidence="10">CBHHK200</strain>
    </source>
</reference>
<evidence type="ECO:0000256" key="7">
    <source>
        <dbReference type="PIRSR" id="PIRSR037217-2"/>
    </source>
</evidence>
<keyword evidence="5 7" id="KW-0862">Zinc</keyword>
<dbReference type="Gene3D" id="1.10.150.900">
    <property type="match status" value="1"/>
</dbReference>
<protein>
    <recommendedName>
        <fullName evidence="9">Peptidase M20 dimerisation domain-containing protein</fullName>
    </recommendedName>
</protein>
<evidence type="ECO:0000256" key="5">
    <source>
        <dbReference type="ARBA" id="ARBA00022833"/>
    </source>
</evidence>
<dbReference type="InterPro" id="IPR002933">
    <property type="entry name" value="Peptidase_M20"/>
</dbReference>
<dbReference type="GO" id="GO:0004181">
    <property type="term" value="F:metallocarboxypeptidase activity"/>
    <property type="evidence" value="ECO:0007669"/>
    <property type="project" value="InterPro"/>
</dbReference>
<dbReference type="Gene3D" id="3.30.70.360">
    <property type="match status" value="1"/>
</dbReference>
<keyword evidence="8" id="KW-1133">Transmembrane helix</keyword>
<evidence type="ECO:0000256" key="1">
    <source>
        <dbReference type="ARBA" id="ARBA00006247"/>
    </source>
</evidence>
<evidence type="ECO:0000256" key="8">
    <source>
        <dbReference type="SAM" id="Phobius"/>
    </source>
</evidence>
<dbReference type="InterPro" id="IPR047177">
    <property type="entry name" value="Pept_M20A"/>
</dbReference>
<dbReference type="AlphaFoldDB" id="A0AAD6SSN6"/>
<feature type="active site" description="Proton acceptor" evidence="6">
    <location>
        <position position="206"/>
    </location>
</feature>
<keyword evidence="2" id="KW-0645">Protease</keyword>
<feature type="active site" evidence="6">
    <location>
        <position position="138"/>
    </location>
</feature>
<feature type="binding site" evidence="7">
    <location>
        <position position="172"/>
    </location>
    <ligand>
        <name>Zn(2+)</name>
        <dbReference type="ChEBI" id="CHEBI:29105"/>
        <label>1</label>
    </ligand>
</feature>
<feature type="binding site" evidence="7">
    <location>
        <position position="207"/>
    </location>
    <ligand>
        <name>Zn(2+)</name>
        <dbReference type="ChEBI" id="CHEBI:29105"/>
        <label>1</label>
    </ligand>
</feature>
<dbReference type="SUPFAM" id="SSF53187">
    <property type="entry name" value="Zn-dependent exopeptidases"/>
    <property type="match status" value="1"/>
</dbReference>
<feature type="binding site" evidence="7">
    <location>
        <position position="514"/>
    </location>
    <ligand>
        <name>Zn(2+)</name>
        <dbReference type="ChEBI" id="CHEBI:29105"/>
        <label>1</label>
    </ligand>
</feature>
<proteinExistence type="inferred from homology"/>
<comment type="similarity">
    <text evidence="1">Belongs to the peptidase M20A family.</text>
</comment>
<dbReference type="Gene3D" id="3.40.630.10">
    <property type="entry name" value="Zn peptidases"/>
    <property type="match status" value="1"/>
</dbReference>
<sequence>MRGLPLANGTSRRKSRTWPKLAGLLAFLGLIISGILVGAHPGIAGLNFGGTNVLSESIKLPLACPTQPSAITPEIPFPVPSTSAEKNYYVDKLRGAVRVRTETFDGGAAWYDKFYALEAYLLEVYPDVLHAVLMAHQDTVPVPPETLERWTHPPFEAHLDAEGWVWGRGAGDCKNLLTAHLSAVSELLAAGFEPTRTVHIAFGFDEEGGGVRSARYIAAHLEELYGFNSLLLMCGFLPQLFSTLLMKAEASSPTTTGVRGLLRPYGHFRQGEKGSVNVKVTVNVPGGHSSVPPKHTAIGILAALVTTVEANPPPFTLSTKNPFSTFVGCLAEYGTIDAELKNLLAYEETWPEAAALMAERDPADGARLSTTQAVDIVSGGVKVNALPEAAYAVVNHRVSADDSVQGVYDRYVELLTPEVAKFNLSIVPVGESPPADATRYLQLSSPYGAEASPVTSAEGSAWDIFAGTSLHLFPDAIVAPYLSTGGTDTRSYVNLTRAIYRFQAVRSDERAQIHTVDERVHVNGHLNAIAWVHALIQNADSFRG</sequence>
<accession>A0AAD6SSN6</accession>
<evidence type="ECO:0000256" key="6">
    <source>
        <dbReference type="PIRSR" id="PIRSR037217-1"/>
    </source>
</evidence>
<dbReference type="Pfam" id="PF01546">
    <property type="entry name" value="Peptidase_M20"/>
    <property type="match status" value="1"/>
</dbReference>
<evidence type="ECO:0000313" key="10">
    <source>
        <dbReference type="EMBL" id="KAJ7032940.1"/>
    </source>
</evidence>
<dbReference type="SUPFAM" id="SSF55031">
    <property type="entry name" value="Bacterial exopeptidase dimerisation domain"/>
    <property type="match status" value="1"/>
</dbReference>
<evidence type="ECO:0000313" key="11">
    <source>
        <dbReference type="Proteomes" id="UP001218188"/>
    </source>
</evidence>
<dbReference type="InterPro" id="IPR036264">
    <property type="entry name" value="Bact_exopeptidase_dim_dom"/>
</dbReference>
<keyword evidence="11" id="KW-1185">Reference proteome</keyword>
<dbReference type="InterPro" id="IPR017141">
    <property type="entry name" value="Pept_M20_carboxypep"/>
</dbReference>
<dbReference type="GO" id="GO:0000328">
    <property type="term" value="C:fungal-type vacuole lumen"/>
    <property type="evidence" value="ECO:0007669"/>
    <property type="project" value="TreeGrafter"/>
</dbReference>
<evidence type="ECO:0000256" key="3">
    <source>
        <dbReference type="ARBA" id="ARBA00022723"/>
    </source>
</evidence>
<organism evidence="10 11">
    <name type="scientific">Mycena alexandri</name>
    <dbReference type="NCBI Taxonomy" id="1745969"/>
    <lineage>
        <taxon>Eukaryota</taxon>
        <taxon>Fungi</taxon>
        <taxon>Dikarya</taxon>
        <taxon>Basidiomycota</taxon>
        <taxon>Agaricomycotina</taxon>
        <taxon>Agaricomycetes</taxon>
        <taxon>Agaricomycetidae</taxon>
        <taxon>Agaricales</taxon>
        <taxon>Marasmiineae</taxon>
        <taxon>Mycenaceae</taxon>
        <taxon>Mycena</taxon>
    </lineage>
</organism>
<keyword evidence="4" id="KW-0378">Hydrolase</keyword>
<name>A0AAD6SSN6_9AGAR</name>
<dbReference type="PIRSF" id="PIRSF037217">
    <property type="entry name" value="Carboxypeptidase_S"/>
    <property type="match status" value="1"/>
</dbReference>
<evidence type="ECO:0000256" key="4">
    <source>
        <dbReference type="ARBA" id="ARBA00022801"/>
    </source>
</evidence>
<dbReference type="Pfam" id="PF07687">
    <property type="entry name" value="M20_dimer"/>
    <property type="match status" value="1"/>
</dbReference>
<evidence type="ECO:0000259" key="9">
    <source>
        <dbReference type="Pfam" id="PF07687"/>
    </source>
</evidence>
<dbReference type="InterPro" id="IPR011650">
    <property type="entry name" value="Peptidase_M20_dimer"/>
</dbReference>
<dbReference type="EMBL" id="JARJCM010000069">
    <property type="protein sequence ID" value="KAJ7032940.1"/>
    <property type="molecule type" value="Genomic_DNA"/>
</dbReference>
<dbReference type="Proteomes" id="UP001218188">
    <property type="component" value="Unassembled WGS sequence"/>
</dbReference>
<evidence type="ECO:0000256" key="2">
    <source>
        <dbReference type="ARBA" id="ARBA00022670"/>
    </source>
</evidence>
<comment type="caution">
    <text evidence="10">The sequence shown here is derived from an EMBL/GenBank/DDBJ whole genome shotgun (WGS) entry which is preliminary data.</text>
</comment>
<feature type="binding site" evidence="7">
    <location>
        <position position="172"/>
    </location>
    <ligand>
        <name>Zn(2+)</name>
        <dbReference type="ChEBI" id="CHEBI:29105"/>
        <label>2</label>
    </ligand>
</feature>
<keyword evidence="3 7" id="KW-0479">Metal-binding</keyword>
<dbReference type="PANTHER" id="PTHR45962:SF1">
    <property type="entry name" value="N-FATTY-ACYL-AMINO ACID SYNTHASE_HYDROLASE PM20D1"/>
    <property type="match status" value="1"/>
</dbReference>
<feature type="domain" description="Peptidase M20 dimerisation" evidence="9">
    <location>
        <begin position="271"/>
        <end position="418"/>
    </location>
</feature>
<dbReference type="PANTHER" id="PTHR45962">
    <property type="entry name" value="N-FATTY-ACYL-AMINO ACID SYNTHASE/HYDROLASE PM20D1"/>
    <property type="match status" value="1"/>
</dbReference>
<keyword evidence="8" id="KW-0812">Transmembrane</keyword>
<gene>
    <name evidence="10" type="ORF">C8F04DRAFT_1184635</name>
</gene>